<evidence type="ECO:0000313" key="3">
    <source>
        <dbReference type="EMBL" id="QIN83976.1"/>
    </source>
</evidence>
<keyword evidence="2" id="KW-0472">Membrane</keyword>
<evidence type="ECO:0000256" key="2">
    <source>
        <dbReference type="SAM" id="Phobius"/>
    </source>
</evidence>
<accession>A0A6G8QBW7</accession>
<dbReference type="KEGG" id="rub:GBA63_15960"/>
<dbReference type="RefSeq" id="WP_166172278.1">
    <property type="nucleotide sequence ID" value="NZ_CP045119.1"/>
</dbReference>
<dbReference type="AlphaFoldDB" id="A0A6G8QBW7"/>
<keyword evidence="4" id="KW-1185">Reference proteome</keyword>
<feature type="transmembrane region" description="Helical" evidence="2">
    <location>
        <begin position="22"/>
        <end position="43"/>
    </location>
</feature>
<name>A0A6G8QBW7_9ACTN</name>
<protein>
    <recommendedName>
        <fullName evidence="5">SHOCT domain-containing protein</fullName>
    </recommendedName>
</protein>
<keyword evidence="2" id="KW-1133">Transmembrane helix</keyword>
<keyword evidence="2" id="KW-0812">Transmembrane</keyword>
<sequence length="116" mass="13099">METIAQAFLHGPPGGFDGPGPFIFPFIFLFWILILGSLAWAAFRLVPRWREGGGGWTGGRRDPAEEILRERFARGETSAEEYVRAMRTLRGDGPADYEDYVREAEERPDPNREPGT</sequence>
<dbReference type="EMBL" id="CP045119">
    <property type="protein sequence ID" value="QIN83976.1"/>
    <property type="molecule type" value="Genomic_DNA"/>
</dbReference>
<proteinExistence type="predicted"/>
<gene>
    <name evidence="3" type="ORF">GBA63_15960</name>
</gene>
<reference evidence="3 4" key="1">
    <citation type="submission" date="2019-10" db="EMBL/GenBank/DDBJ databases">
        <title>Rubrobacter sp nov SCSIO 52090 isolated from a deep-sea sediment in the South China Sea.</title>
        <authorList>
            <person name="Chen R.W."/>
        </authorList>
    </citation>
    <scope>NUCLEOTIDE SEQUENCE [LARGE SCALE GENOMIC DNA]</scope>
    <source>
        <strain evidence="3 4">SCSIO 52909</strain>
    </source>
</reference>
<feature type="region of interest" description="Disordered" evidence="1">
    <location>
        <begin position="90"/>
        <end position="116"/>
    </location>
</feature>
<evidence type="ECO:0000256" key="1">
    <source>
        <dbReference type="SAM" id="MobiDB-lite"/>
    </source>
</evidence>
<feature type="compositionally biased region" description="Basic and acidic residues" evidence="1">
    <location>
        <begin position="99"/>
        <end position="116"/>
    </location>
</feature>
<evidence type="ECO:0000313" key="4">
    <source>
        <dbReference type="Proteomes" id="UP000501452"/>
    </source>
</evidence>
<dbReference type="Proteomes" id="UP000501452">
    <property type="component" value="Chromosome"/>
</dbReference>
<organism evidence="3 4">
    <name type="scientific">Rubrobacter tropicus</name>
    <dbReference type="NCBI Taxonomy" id="2653851"/>
    <lineage>
        <taxon>Bacteria</taxon>
        <taxon>Bacillati</taxon>
        <taxon>Actinomycetota</taxon>
        <taxon>Rubrobacteria</taxon>
        <taxon>Rubrobacterales</taxon>
        <taxon>Rubrobacteraceae</taxon>
        <taxon>Rubrobacter</taxon>
    </lineage>
</organism>
<evidence type="ECO:0008006" key="5">
    <source>
        <dbReference type="Google" id="ProtNLM"/>
    </source>
</evidence>